<dbReference type="Pfam" id="PF13561">
    <property type="entry name" value="adh_short_C2"/>
    <property type="match status" value="1"/>
</dbReference>
<organism evidence="4 6">
    <name type="scientific">Didymodactylos carnosus</name>
    <dbReference type="NCBI Taxonomy" id="1234261"/>
    <lineage>
        <taxon>Eukaryota</taxon>
        <taxon>Metazoa</taxon>
        <taxon>Spiralia</taxon>
        <taxon>Gnathifera</taxon>
        <taxon>Rotifera</taxon>
        <taxon>Eurotatoria</taxon>
        <taxon>Bdelloidea</taxon>
        <taxon>Philodinida</taxon>
        <taxon>Philodinidae</taxon>
        <taxon>Didymodactylos</taxon>
    </lineage>
</organism>
<keyword evidence="3" id="KW-0560">Oxidoreductase</keyword>
<gene>
    <name evidence="4" type="ORF">GPM918_LOCUS25403</name>
    <name evidence="5" type="ORF">SRO942_LOCUS25409</name>
</gene>
<dbReference type="Proteomes" id="UP000681722">
    <property type="component" value="Unassembled WGS sequence"/>
</dbReference>
<dbReference type="Gene3D" id="3.40.50.720">
    <property type="entry name" value="NAD(P)-binding Rossmann-like Domain"/>
    <property type="match status" value="1"/>
</dbReference>
<evidence type="ECO:0000256" key="1">
    <source>
        <dbReference type="ARBA" id="ARBA00005194"/>
    </source>
</evidence>
<accession>A0A814Z1E8</accession>
<evidence type="ECO:0000313" key="6">
    <source>
        <dbReference type="Proteomes" id="UP000663829"/>
    </source>
</evidence>
<dbReference type="PRINTS" id="PR00081">
    <property type="entry name" value="GDHRDH"/>
</dbReference>
<dbReference type="PROSITE" id="PS00061">
    <property type="entry name" value="ADH_SHORT"/>
    <property type="match status" value="1"/>
</dbReference>
<dbReference type="GO" id="GO:0048038">
    <property type="term" value="F:quinone binding"/>
    <property type="evidence" value="ECO:0007669"/>
    <property type="project" value="TreeGrafter"/>
</dbReference>
<dbReference type="Proteomes" id="UP000663829">
    <property type="component" value="Unassembled WGS sequence"/>
</dbReference>
<dbReference type="PANTHER" id="PTHR42760:SF121">
    <property type="entry name" value="3-OXOACYL-(ACYL-CARRIER-PROTEIN) REDUCTASE"/>
    <property type="match status" value="1"/>
</dbReference>
<dbReference type="InterPro" id="IPR036291">
    <property type="entry name" value="NAD(P)-bd_dom_sf"/>
</dbReference>
<keyword evidence="6" id="KW-1185">Reference proteome</keyword>
<dbReference type="GO" id="GO:0006633">
    <property type="term" value="P:fatty acid biosynthetic process"/>
    <property type="evidence" value="ECO:0007669"/>
    <property type="project" value="TreeGrafter"/>
</dbReference>
<dbReference type="PANTHER" id="PTHR42760">
    <property type="entry name" value="SHORT-CHAIN DEHYDROGENASES/REDUCTASES FAMILY MEMBER"/>
    <property type="match status" value="1"/>
</dbReference>
<sequence length="237" mass="24957">SAIITGAGRGIGKAIALRLARDGFDICVNDTDASLVDQLGRTAIDCIADVSDRAAVDNLVEKSVAALGPLTVMVANAGITQPKPLLELTDADIRRIFDVNVIGVYNCYASAAKQMIKQGTPGKIIGGASIAAFKAPAGMGHYGASKFAVRGWTQAFAQELGKHNITVTAYAPGLVDTEIWNVNSKEAIFKKCSDEMIALKRIAMPEDVAKFVSFLASTDSDYITGQTIAVDGGIIYN</sequence>
<proteinExistence type="inferred from homology"/>
<dbReference type="InterPro" id="IPR002347">
    <property type="entry name" value="SDR_fam"/>
</dbReference>
<evidence type="ECO:0000256" key="2">
    <source>
        <dbReference type="ARBA" id="ARBA00006484"/>
    </source>
</evidence>
<dbReference type="GO" id="GO:0016616">
    <property type="term" value="F:oxidoreductase activity, acting on the CH-OH group of donors, NAD or NADP as acceptor"/>
    <property type="evidence" value="ECO:0007669"/>
    <property type="project" value="TreeGrafter"/>
</dbReference>
<dbReference type="OrthoDB" id="47007at2759"/>
<reference evidence="4" key="1">
    <citation type="submission" date="2021-02" db="EMBL/GenBank/DDBJ databases">
        <authorList>
            <person name="Nowell W R."/>
        </authorList>
    </citation>
    <scope>NUCLEOTIDE SEQUENCE</scope>
</reference>
<evidence type="ECO:0000313" key="4">
    <source>
        <dbReference type="EMBL" id="CAF1235755.1"/>
    </source>
</evidence>
<comment type="caution">
    <text evidence="4">The sequence shown here is derived from an EMBL/GenBank/DDBJ whole genome shotgun (WGS) entry which is preliminary data.</text>
</comment>
<protein>
    <recommendedName>
        <fullName evidence="7">Acetoin reductase</fullName>
    </recommendedName>
</protein>
<dbReference type="PRINTS" id="PR00080">
    <property type="entry name" value="SDRFAMILY"/>
</dbReference>
<dbReference type="FunFam" id="3.40.50.720:FF:000084">
    <property type="entry name" value="Short-chain dehydrogenase reductase"/>
    <property type="match status" value="1"/>
</dbReference>
<evidence type="ECO:0000256" key="3">
    <source>
        <dbReference type="ARBA" id="ARBA00023002"/>
    </source>
</evidence>
<dbReference type="EMBL" id="CAJOBC010009854">
    <property type="protein sequence ID" value="CAF3998112.1"/>
    <property type="molecule type" value="Genomic_DNA"/>
</dbReference>
<comment type="pathway">
    <text evidence="1">Lipid metabolism; fatty acid biosynthesis.</text>
</comment>
<name>A0A814Z1E8_9BILA</name>
<evidence type="ECO:0000313" key="5">
    <source>
        <dbReference type="EMBL" id="CAF3998112.1"/>
    </source>
</evidence>
<feature type="non-terminal residue" evidence="4">
    <location>
        <position position="1"/>
    </location>
</feature>
<comment type="similarity">
    <text evidence="2">Belongs to the short-chain dehydrogenases/reductases (SDR) family.</text>
</comment>
<dbReference type="AlphaFoldDB" id="A0A814Z1E8"/>
<dbReference type="EMBL" id="CAJNOQ010009850">
    <property type="protein sequence ID" value="CAF1235755.1"/>
    <property type="molecule type" value="Genomic_DNA"/>
</dbReference>
<dbReference type="SUPFAM" id="SSF51735">
    <property type="entry name" value="NAD(P)-binding Rossmann-fold domains"/>
    <property type="match status" value="1"/>
</dbReference>
<evidence type="ECO:0008006" key="7">
    <source>
        <dbReference type="Google" id="ProtNLM"/>
    </source>
</evidence>
<dbReference type="InterPro" id="IPR020904">
    <property type="entry name" value="Sc_DH/Rdtase_CS"/>
</dbReference>